<comment type="caution">
    <text evidence="5">The sequence shown here is derived from an EMBL/GenBank/DDBJ whole genome shotgun (WGS) entry which is preliminary data.</text>
</comment>
<dbReference type="EC" id="3.2.1.17" evidence="3"/>
<protein>
    <recommendedName>
        <fullName evidence="3">Lysozyme</fullName>
        <ecNumber evidence="3">3.2.1.17</ecNumber>
    </recommendedName>
</protein>
<dbReference type="InterPro" id="IPR023346">
    <property type="entry name" value="Lysozyme-like_dom_sf"/>
</dbReference>
<evidence type="ECO:0000256" key="3">
    <source>
        <dbReference type="RuleBase" id="RU003788"/>
    </source>
</evidence>
<keyword evidence="3" id="KW-0326">Glycosidase</keyword>
<dbReference type="AlphaFoldDB" id="A0A8J4HBB8"/>
<comment type="similarity">
    <text evidence="3">Belongs to the glycosyl hydrolase 24 family.</text>
</comment>
<dbReference type="InterPro" id="IPR002196">
    <property type="entry name" value="Glyco_hydro_24"/>
</dbReference>
<name>A0A8J4HBB8_9PROT</name>
<comment type="catalytic activity">
    <reaction evidence="3">
        <text>Hydrolysis of (1-&gt;4)-beta-linkages between N-acetylmuramic acid and N-acetyl-D-glucosamine residues in a peptidoglycan and between N-acetyl-D-glucosamine residues in chitodextrins.</text>
        <dbReference type="EC" id="3.2.1.17"/>
    </reaction>
</comment>
<sequence length="60" mass="6411">MRLLNAGDHAGVAAQFDAWDHAGGVVRAGLLRRREHEAKLFQTAGDPAPAPTAEPRPLRA</sequence>
<keyword evidence="2 3" id="KW-0081">Bacteriolytic enzyme</keyword>
<dbReference type="GO" id="GO:0042742">
    <property type="term" value="P:defense response to bacterium"/>
    <property type="evidence" value="ECO:0007669"/>
    <property type="project" value="UniProtKB-KW"/>
</dbReference>
<dbReference type="GO" id="GO:0031640">
    <property type="term" value="P:killing of cells of another organism"/>
    <property type="evidence" value="ECO:0007669"/>
    <property type="project" value="UniProtKB-KW"/>
</dbReference>
<evidence type="ECO:0000313" key="5">
    <source>
        <dbReference type="EMBL" id="HGC43143.1"/>
    </source>
</evidence>
<keyword evidence="1 3" id="KW-0929">Antimicrobial</keyword>
<evidence type="ECO:0000256" key="4">
    <source>
        <dbReference type="SAM" id="MobiDB-lite"/>
    </source>
</evidence>
<dbReference type="Gene3D" id="1.10.530.40">
    <property type="match status" value="1"/>
</dbReference>
<evidence type="ECO:0000256" key="2">
    <source>
        <dbReference type="ARBA" id="ARBA00022638"/>
    </source>
</evidence>
<dbReference type="GO" id="GO:0003796">
    <property type="term" value="F:lysozyme activity"/>
    <property type="evidence" value="ECO:0007669"/>
    <property type="project" value="UniProtKB-EC"/>
</dbReference>
<evidence type="ECO:0000256" key="1">
    <source>
        <dbReference type="ARBA" id="ARBA00022529"/>
    </source>
</evidence>
<dbReference type="SUPFAM" id="SSF53955">
    <property type="entry name" value="Lysozyme-like"/>
    <property type="match status" value="1"/>
</dbReference>
<dbReference type="Pfam" id="PF00959">
    <property type="entry name" value="Phage_lysozyme"/>
    <property type="match status" value="1"/>
</dbReference>
<dbReference type="GO" id="GO:0016998">
    <property type="term" value="P:cell wall macromolecule catabolic process"/>
    <property type="evidence" value="ECO:0007669"/>
    <property type="project" value="InterPro"/>
</dbReference>
<proteinExistence type="inferred from homology"/>
<keyword evidence="3" id="KW-0378">Hydrolase</keyword>
<dbReference type="GO" id="GO:0009253">
    <property type="term" value="P:peptidoglycan catabolic process"/>
    <property type="evidence" value="ECO:0007669"/>
    <property type="project" value="InterPro"/>
</dbReference>
<feature type="region of interest" description="Disordered" evidence="4">
    <location>
        <begin position="40"/>
        <end position="60"/>
    </location>
</feature>
<organism evidence="5">
    <name type="scientific">Acidicaldus sp</name>
    <dbReference type="NCBI Taxonomy" id="1872105"/>
    <lineage>
        <taxon>Bacteria</taxon>
        <taxon>Pseudomonadati</taxon>
        <taxon>Pseudomonadota</taxon>
        <taxon>Alphaproteobacteria</taxon>
        <taxon>Acetobacterales</taxon>
        <taxon>Acetobacteraceae</taxon>
        <taxon>Acidicaldus</taxon>
    </lineage>
</organism>
<accession>A0A8J4HBB8</accession>
<gene>
    <name evidence="5" type="ORF">ENY07_07985</name>
</gene>
<reference evidence="5" key="1">
    <citation type="journal article" date="2020" name="mSystems">
        <title>Genome- and Community-Level Interaction Insights into Carbon Utilization and Element Cycling Functions of Hydrothermarchaeota in Hydrothermal Sediment.</title>
        <authorList>
            <person name="Zhou Z."/>
            <person name="Liu Y."/>
            <person name="Xu W."/>
            <person name="Pan J."/>
            <person name="Luo Z.H."/>
            <person name="Li M."/>
        </authorList>
    </citation>
    <scope>NUCLEOTIDE SEQUENCE</scope>
    <source>
        <strain evidence="5">SpSt-997</strain>
    </source>
</reference>
<dbReference type="EMBL" id="DTQM01000158">
    <property type="protein sequence ID" value="HGC43143.1"/>
    <property type="molecule type" value="Genomic_DNA"/>
</dbReference>
<dbReference type="InterPro" id="IPR023347">
    <property type="entry name" value="Lysozyme_dom_sf"/>
</dbReference>